<dbReference type="Gene3D" id="1.10.357.10">
    <property type="entry name" value="Tetracycline Repressor, domain 2"/>
    <property type="match status" value="2"/>
</dbReference>
<dbReference type="PANTHER" id="PTHR30055:SF237">
    <property type="entry name" value="TRANSCRIPTIONAL REPRESSOR MCE3R"/>
    <property type="match status" value="1"/>
</dbReference>
<dbReference type="InterPro" id="IPR001647">
    <property type="entry name" value="HTH_TetR"/>
</dbReference>
<dbReference type="RefSeq" id="WP_380230786.1">
    <property type="nucleotide sequence ID" value="NZ_JBHSVH010000002.1"/>
</dbReference>
<feature type="DNA-binding region" description="H-T-H motif" evidence="2">
    <location>
        <begin position="230"/>
        <end position="249"/>
    </location>
</feature>
<evidence type="ECO:0000256" key="1">
    <source>
        <dbReference type="ARBA" id="ARBA00023125"/>
    </source>
</evidence>
<dbReference type="InterPro" id="IPR023772">
    <property type="entry name" value="DNA-bd_HTH_TetR-type_CS"/>
</dbReference>
<accession>A0ABW2FTX3</accession>
<feature type="domain" description="HTH tetR-type" evidence="3">
    <location>
        <begin position="207"/>
        <end position="267"/>
    </location>
</feature>
<name>A0ABW2FTX3_9ACTN</name>
<dbReference type="InterPro" id="IPR036271">
    <property type="entry name" value="Tet_transcr_reg_TetR-rel_C_sf"/>
</dbReference>
<dbReference type="Proteomes" id="UP001596435">
    <property type="component" value="Unassembled WGS sequence"/>
</dbReference>
<evidence type="ECO:0000313" key="4">
    <source>
        <dbReference type="EMBL" id="MFC7179577.1"/>
    </source>
</evidence>
<sequence length="405" mass="43305">MAERTVIRRPPGRRAQILAAACGQFHRHGYHGVSMAEVAAEVGITAPALYRHFRSKPELLLRAVESELAVLHAAVRPRPGGVAGLCAGLAAAAVDHRALGTLWQRDARLLPAAQRARLRRDLRADVRTMAAVLAGERPELGSWEVEFLCWSVLSAYGSLSNHTFAPPRRRFEDLLGRLGGDLLASSPAAGQAVRPAVPGPRRAPAAPSRREALLAAAVRLFHERGFDNVSTDRIGAAVGIAGPSVYKHFRTKAALLAAALERSRVQLGSEIEGAVAAGPGAEPAAALDAALGAYLDFAGRHSHYLGVMLSETERLDPSDRRAAVDFRRDFLRVWVGLLRQVRPDYDTAEARIRVHAMFALVNDGVRHRPGPAGEDPAGLLEAAARAVLGLSAPARSAHRKGLVDG</sequence>
<dbReference type="PANTHER" id="PTHR30055">
    <property type="entry name" value="HTH-TYPE TRANSCRIPTIONAL REGULATOR RUTR"/>
    <property type="match status" value="1"/>
</dbReference>
<feature type="DNA-binding region" description="H-T-H motif" evidence="2">
    <location>
        <begin position="34"/>
        <end position="53"/>
    </location>
</feature>
<dbReference type="InterPro" id="IPR050109">
    <property type="entry name" value="HTH-type_TetR-like_transc_reg"/>
</dbReference>
<evidence type="ECO:0000259" key="3">
    <source>
        <dbReference type="PROSITE" id="PS50977"/>
    </source>
</evidence>
<feature type="domain" description="HTH tetR-type" evidence="3">
    <location>
        <begin position="11"/>
        <end position="71"/>
    </location>
</feature>
<dbReference type="PRINTS" id="PR00455">
    <property type="entry name" value="HTHTETR"/>
</dbReference>
<dbReference type="SUPFAM" id="SSF48498">
    <property type="entry name" value="Tetracyclin repressor-like, C-terminal domain"/>
    <property type="match status" value="1"/>
</dbReference>
<proteinExistence type="predicted"/>
<organism evidence="4 5">
    <name type="scientific">Kitasatospora paranensis</name>
    <dbReference type="NCBI Taxonomy" id="258053"/>
    <lineage>
        <taxon>Bacteria</taxon>
        <taxon>Bacillati</taxon>
        <taxon>Actinomycetota</taxon>
        <taxon>Actinomycetes</taxon>
        <taxon>Kitasatosporales</taxon>
        <taxon>Streptomycetaceae</taxon>
        <taxon>Kitasatospora</taxon>
    </lineage>
</organism>
<gene>
    <name evidence="4" type="ORF">ACFQMG_08365</name>
</gene>
<dbReference type="SUPFAM" id="SSF46689">
    <property type="entry name" value="Homeodomain-like"/>
    <property type="match status" value="2"/>
</dbReference>
<dbReference type="EMBL" id="JBHTAJ010000012">
    <property type="protein sequence ID" value="MFC7179577.1"/>
    <property type="molecule type" value="Genomic_DNA"/>
</dbReference>
<dbReference type="InterPro" id="IPR009057">
    <property type="entry name" value="Homeodomain-like_sf"/>
</dbReference>
<dbReference type="PROSITE" id="PS01081">
    <property type="entry name" value="HTH_TETR_1"/>
    <property type="match status" value="2"/>
</dbReference>
<dbReference type="Pfam" id="PF00440">
    <property type="entry name" value="TetR_N"/>
    <property type="match status" value="2"/>
</dbReference>
<keyword evidence="5" id="KW-1185">Reference proteome</keyword>
<dbReference type="Gene3D" id="1.10.10.60">
    <property type="entry name" value="Homeodomain-like"/>
    <property type="match status" value="2"/>
</dbReference>
<evidence type="ECO:0000256" key="2">
    <source>
        <dbReference type="PROSITE-ProRule" id="PRU00335"/>
    </source>
</evidence>
<evidence type="ECO:0000313" key="5">
    <source>
        <dbReference type="Proteomes" id="UP001596435"/>
    </source>
</evidence>
<comment type="caution">
    <text evidence="4">The sequence shown here is derived from an EMBL/GenBank/DDBJ whole genome shotgun (WGS) entry which is preliminary data.</text>
</comment>
<keyword evidence="1 2" id="KW-0238">DNA-binding</keyword>
<reference evidence="5" key="1">
    <citation type="journal article" date="2019" name="Int. J. Syst. Evol. Microbiol.">
        <title>The Global Catalogue of Microorganisms (GCM) 10K type strain sequencing project: providing services to taxonomists for standard genome sequencing and annotation.</title>
        <authorList>
            <consortium name="The Broad Institute Genomics Platform"/>
            <consortium name="The Broad Institute Genome Sequencing Center for Infectious Disease"/>
            <person name="Wu L."/>
            <person name="Ma J."/>
        </authorList>
    </citation>
    <scope>NUCLEOTIDE SEQUENCE [LARGE SCALE GENOMIC DNA]</scope>
    <source>
        <strain evidence="5">CGMCC 1.12859</strain>
    </source>
</reference>
<protein>
    <submittedName>
        <fullName evidence="4">TetR/AcrR family transcriptional regulator</fullName>
    </submittedName>
</protein>
<dbReference type="PROSITE" id="PS50977">
    <property type="entry name" value="HTH_TETR_2"/>
    <property type="match status" value="2"/>
</dbReference>